<evidence type="ECO:0000313" key="2">
    <source>
        <dbReference type="EMBL" id="EJV84236.1"/>
    </source>
</evidence>
<name>J9BYL5_BACCE</name>
<evidence type="ECO:0000313" key="3">
    <source>
        <dbReference type="Proteomes" id="UP000004136"/>
    </source>
</evidence>
<dbReference type="Proteomes" id="UP000004136">
    <property type="component" value="Unassembled WGS sequence"/>
</dbReference>
<evidence type="ECO:0000259" key="1">
    <source>
        <dbReference type="PROSITE" id="PS50937"/>
    </source>
</evidence>
<feature type="domain" description="HTH merR-type" evidence="1">
    <location>
        <begin position="1"/>
        <end position="18"/>
    </location>
</feature>
<proteinExistence type="predicted"/>
<dbReference type="EMBL" id="AHDV01000018">
    <property type="protein sequence ID" value="EJV84236.1"/>
    <property type="molecule type" value="Genomic_DNA"/>
</dbReference>
<protein>
    <recommendedName>
        <fullName evidence="1">HTH merR-type domain-containing protein</fullName>
    </recommendedName>
</protein>
<dbReference type="GO" id="GO:0003677">
    <property type="term" value="F:DNA binding"/>
    <property type="evidence" value="ECO:0007669"/>
    <property type="project" value="InterPro"/>
</dbReference>
<dbReference type="PROSITE" id="PS50937">
    <property type="entry name" value="HTH_MERR_2"/>
    <property type="match status" value="1"/>
</dbReference>
<dbReference type="GO" id="GO:0006355">
    <property type="term" value="P:regulation of DNA-templated transcription"/>
    <property type="evidence" value="ECO:0007669"/>
    <property type="project" value="InterPro"/>
</dbReference>
<dbReference type="AlphaFoldDB" id="J9BYL5"/>
<comment type="caution">
    <text evidence="2">The sequence shown here is derived from an EMBL/GenBank/DDBJ whole genome shotgun (WGS) entry which is preliminary data.</text>
</comment>
<dbReference type="HOGENOM" id="CLU_3284386_0_0_9"/>
<accession>J9BYL5</accession>
<organism evidence="2 3">
    <name type="scientific">Bacillus cereus HuA2-1</name>
    <dbReference type="NCBI Taxonomy" id="1053201"/>
    <lineage>
        <taxon>Bacteria</taxon>
        <taxon>Bacillati</taxon>
        <taxon>Bacillota</taxon>
        <taxon>Bacilli</taxon>
        <taxon>Bacillales</taxon>
        <taxon>Bacillaceae</taxon>
        <taxon>Bacillus</taxon>
        <taxon>Bacillus cereus group</taxon>
    </lineage>
</organism>
<sequence length="40" mass="4629">MYTIGQVAKFLDVSRDTLKNDHHRNPSLIPIFLSNTELMI</sequence>
<gene>
    <name evidence="2" type="ORF">IG3_02657</name>
</gene>
<dbReference type="PATRIC" id="fig|1053201.3.peg.2720"/>
<reference evidence="2 3" key="1">
    <citation type="submission" date="2012-04" db="EMBL/GenBank/DDBJ databases">
        <title>The Genome Sequence of Bacillus cereus HuA2-1.</title>
        <authorList>
            <consortium name="The Broad Institute Genome Sequencing Platform"/>
            <consortium name="The Broad Institute Genome Sequencing Center for Infectious Disease"/>
            <person name="Feldgarden M."/>
            <person name="Van der Auwera G.A."/>
            <person name="Mahillon J."/>
            <person name="Duprez V."/>
            <person name="Timmery S."/>
            <person name="Mattelet C."/>
            <person name="Dierick K."/>
            <person name="Sun M."/>
            <person name="Yu Z."/>
            <person name="Zhu L."/>
            <person name="Hu X."/>
            <person name="Shank E.B."/>
            <person name="Swiecicka I."/>
            <person name="Hansen B.M."/>
            <person name="Andrup L."/>
            <person name="Young S.K."/>
            <person name="Zeng Q."/>
            <person name="Gargeya S."/>
            <person name="Fitzgerald M."/>
            <person name="Haas B."/>
            <person name="Abouelleil A."/>
            <person name="Alvarado L."/>
            <person name="Arachchi H.M."/>
            <person name="Berlin A."/>
            <person name="Chapman S.B."/>
            <person name="Goldberg J."/>
            <person name="Griggs A."/>
            <person name="Gujja S."/>
            <person name="Hansen M."/>
            <person name="Howarth C."/>
            <person name="Imamovic A."/>
            <person name="Larimer J."/>
            <person name="McCowen C."/>
            <person name="Montmayeur A."/>
            <person name="Murphy C."/>
            <person name="Neiman D."/>
            <person name="Pearson M."/>
            <person name="Priest M."/>
            <person name="Roberts A."/>
            <person name="Saif S."/>
            <person name="Shea T."/>
            <person name="Sisk P."/>
            <person name="Sykes S."/>
            <person name="Wortman J."/>
            <person name="Nusbaum C."/>
            <person name="Birren B."/>
        </authorList>
    </citation>
    <scope>NUCLEOTIDE SEQUENCE [LARGE SCALE GENOMIC DNA]</scope>
    <source>
        <strain evidence="2 3">HuA2-1</strain>
    </source>
</reference>
<dbReference type="InterPro" id="IPR000551">
    <property type="entry name" value="MerR-type_HTH_dom"/>
</dbReference>